<keyword evidence="5" id="KW-0378">Hydrolase</keyword>
<feature type="domain" description="CAAX prenyl protease 2/Lysostaphin resistance protein A-like" evidence="3">
    <location>
        <begin position="114"/>
        <end position="208"/>
    </location>
</feature>
<name>A0AAJ5JQ84_9ENTE</name>
<keyword evidence="5" id="KW-0645">Protease</keyword>
<dbReference type="GO" id="GO:0004175">
    <property type="term" value="F:endopeptidase activity"/>
    <property type="evidence" value="ECO:0007669"/>
    <property type="project" value="UniProtKB-ARBA"/>
</dbReference>
<feature type="transmembrane region" description="Helical" evidence="2">
    <location>
        <begin position="195"/>
        <end position="214"/>
    </location>
</feature>
<dbReference type="GO" id="GO:0080120">
    <property type="term" value="P:CAAX-box protein maturation"/>
    <property type="evidence" value="ECO:0007669"/>
    <property type="project" value="UniProtKB-ARBA"/>
</dbReference>
<dbReference type="AlphaFoldDB" id="A0AAJ5JQ84"/>
<gene>
    <name evidence="5" type="ORF">E4031_08510</name>
    <name evidence="4" type="ORF">E4Z98_02060</name>
</gene>
<evidence type="ECO:0000313" key="6">
    <source>
        <dbReference type="Proteomes" id="UP000296883"/>
    </source>
</evidence>
<protein>
    <submittedName>
        <fullName evidence="5">CPBP family intramembrane metalloprotease</fullName>
    </submittedName>
</protein>
<dbReference type="Proteomes" id="UP000296883">
    <property type="component" value="Chromosome"/>
</dbReference>
<feature type="transmembrane region" description="Helical" evidence="2">
    <location>
        <begin position="7"/>
        <end position="29"/>
    </location>
</feature>
<feature type="transmembrane region" description="Helical" evidence="2">
    <location>
        <begin position="35"/>
        <end position="58"/>
    </location>
</feature>
<proteinExistence type="inferred from homology"/>
<feature type="transmembrane region" description="Helical" evidence="2">
    <location>
        <begin position="79"/>
        <end position="99"/>
    </location>
</feature>
<feature type="transmembrane region" description="Helical" evidence="2">
    <location>
        <begin position="246"/>
        <end position="265"/>
    </location>
</feature>
<organism evidence="5 7">
    <name type="scientific">Vagococcus xieshaowenii</name>
    <dbReference type="NCBI Taxonomy" id="2562451"/>
    <lineage>
        <taxon>Bacteria</taxon>
        <taxon>Bacillati</taxon>
        <taxon>Bacillota</taxon>
        <taxon>Bacilli</taxon>
        <taxon>Lactobacillales</taxon>
        <taxon>Enterococcaceae</taxon>
        <taxon>Vagococcus</taxon>
    </lineage>
</organism>
<evidence type="ECO:0000313" key="4">
    <source>
        <dbReference type="EMBL" id="QCA28153.1"/>
    </source>
</evidence>
<keyword evidence="2" id="KW-1133">Transmembrane helix</keyword>
<sequence length="275" mass="30820">MKNLIKVISMSLLGIAPLFLANIISNIYYNLMGNGIIPNVLCSITYVIVTYLLLKLIITKFLKQPLNSFLMTKFKLKKEWVLMGILLPVSIIFIMSITLKGELYFNKNVDYINIIIGIFMGMAAGIVEELIFRGFIMNYIKSKYGVFIGILLSSILFGALHIQGAYNYTSMILLLVGGTLVGTMFSVMANYHHTIWASITLHTIWNAIMFENIFSIGTTINDRSIAGYLVKTNNTLLTGGDYGKDVSIFAIIGYSVVILFIICQFKKRNSINNVN</sequence>
<dbReference type="RefSeq" id="WP_135255026.1">
    <property type="nucleotide sequence ID" value="NZ_CP038865.1"/>
</dbReference>
<accession>A0AAJ5JQ84</accession>
<dbReference type="Proteomes" id="UP000297725">
    <property type="component" value="Unassembled WGS sequence"/>
</dbReference>
<evidence type="ECO:0000256" key="1">
    <source>
        <dbReference type="ARBA" id="ARBA00009067"/>
    </source>
</evidence>
<keyword evidence="6" id="KW-1185">Reference proteome</keyword>
<feature type="transmembrane region" description="Helical" evidence="2">
    <location>
        <begin position="144"/>
        <end position="162"/>
    </location>
</feature>
<dbReference type="Pfam" id="PF02517">
    <property type="entry name" value="Rce1-like"/>
    <property type="match status" value="1"/>
</dbReference>
<feature type="transmembrane region" description="Helical" evidence="2">
    <location>
        <begin position="168"/>
        <end position="188"/>
    </location>
</feature>
<reference evidence="5 7" key="1">
    <citation type="submission" date="2019-03" db="EMBL/GenBank/DDBJ databases">
        <title>Vagococcus sp. was isolated fron gut of Carduelis flavirostris.</title>
        <authorList>
            <person name="Ge Y."/>
        </authorList>
    </citation>
    <scope>NUCLEOTIDE SEQUENCE [LARGE SCALE GENOMIC DNA]</scope>
    <source>
        <strain evidence="5 7">CF-210</strain>
    </source>
</reference>
<dbReference type="EMBL" id="CP038865">
    <property type="protein sequence ID" value="QCA28153.1"/>
    <property type="molecule type" value="Genomic_DNA"/>
</dbReference>
<dbReference type="GO" id="GO:0008237">
    <property type="term" value="F:metallopeptidase activity"/>
    <property type="evidence" value="ECO:0007669"/>
    <property type="project" value="UniProtKB-KW"/>
</dbReference>
<evidence type="ECO:0000256" key="2">
    <source>
        <dbReference type="SAM" id="Phobius"/>
    </source>
</evidence>
<feature type="transmembrane region" description="Helical" evidence="2">
    <location>
        <begin position="111"/>
        <end position="132"/>
    </location>
</feature>
<evidence type="ECO:0000259" key="3">
    <source>
        <dbReference type="Pfam" id="PF02517"/>
    </source>
</evidence>
<dbReference type="PANTHER" id="PTHR39430">
    <property type="entry name" value="MEMBRANE-ASSOCIATED PROTEASE-RELATED"/>
    <property type="match status" value="1"/>
</dbReference>
<dbReference type="InterPro" id="IPR003675">
    <property type="entry name" value="Rce1/LyrA-like_dom"/>
</dbReference>
<keyword evidence="2" id="KW-0472">Membrane</keyword>
<keyword evidence="5" id="KW-0482">Metalloprotease</keyword>
<dbReference type="PANTHER" id="PTHR39430:SF1">
    <property type="entry name" value="PROTEASE"/>
    <property type="match status" value="1"/>
</dbReference>
<keyword evidence="2" id="KW-0812">Transmembrane</keyword>
<reference evidence="4 6" key="2">
    <citation type="journal article" date="2020" name="Int. J. Syst. Evol. Microbiol.">
        <title>Vagococcus xieshaowenii sp. nov., isolated from snow finch (Montifringilla taczanowskii) cloacal content.</title>
        <authorList>
            <person name="Ge Y."/>
            <person name="Yang J."/>
            <person name="Lai X.H."/>
            <person name="Zhang G."/>
            <person name="Jin D."/>
            <person name="Lu S."/>
            <person name="Wang B."/>
            <person name="Huang Y."/>
            <person name="Huang Y."/>
            <person name="Ren Z."/>
            <person name="Zhang X."/>
            <person name="Xu J."/>
        </authorList>
    </citation>
    <scope>NUCLEOTIDE SEQUENCE [LARGE SCALE GENOMIC DNA]</scope>
    <source>
        <strain evidence="6">personal::cf-49</strain>
        <strain evidence="4">Personal::cf-49</strain>
    </source>
</reference>
<comment type="similarity">
    <text evidence="1">Belongs to the UPF0177 family.</text>
</comment>
<dbReference type="EMBL" id="SRHU01000031">
    <property type="protein sequence ID" value="TFZ39721.1"/>
    <property type="molecule type" value="Genomic_DNA"/>
</dbReference>
<evidence type="ECO:0000313" key="5">
    <source>
        <dbReference type="EMBL" id="TFZ39721.1"/>
    </source>
</evidence>
<evidence type="ECO:0000313" key="7">
    <source>
        <dbReference type="Proteomes" id="UP000297725"/>
    </source>
</evidence>